<reference evidence="4 5" key="1">
    <citation type="submission" date="2019-06" db="EMBL/GenBank/DDBJ databases">
        <title>Whole genome shotgun sequence of Pseudonocardia hydrocarbonoxydans NBRC 14498.</title>
        <authorList>
            <person name="Hosoyama A."/>
            <person name="Uohara A."/>
            <person name="Ohji S."/>
            <person name="Ichikawa N."/>
        </authorList>
    </citation>
    <scope>NUCLEOTIDE SEQUENCE [LARGE SCALE GENOMIC DNA]</scope>
    <source>
        <strain evidence="4 5">NBRC 14498</strain>
    </source>
</reference>
<dbReference type="PANTHER" id="PTHR43158">
    <property type="entry name" value="SKFA PEPTIDE EXPORT ATP-BINDING PROTEIN SKFE"/>
    <property type="match status" value="1"/>
</dbReference>
<sequence length="279" mass="29152">MSVTTAGLTRHYGPVRALDGVDVTLADGVVHGLLGASGAGKTTLLRILAGQEFPSAGTVTGTGGGVCLVREDQTYPDTYRVAHALRAAALLQPHWSAEVARELVTAFGLPLDRRVAKLSRGMRSMLGATVGIASRAPLTLLDEPYLGLDAGSRATLSRALLADYAEHPRTIVLSSHLIDEVADLLEHVVVLDRGRVVLDDDVDALRGRAVTVSGPVAAVEGFVAGAGELHREQLGPTLRVTAVGTPDAVPAGLEVTPVSLQQLIVHTASAPDAHREETR</sequence>
<dbReference type="GO" id="GO:0005524">
    <property type="term" value="F:ATP binding"/>
    <property type="evidence" value="ECO:0007669"/>
    <property type="project" value="UniProtKB-KW"/>
</dbReference>
<dbReference type="InterPro" id="IPR027417">
    <property type="entry name" value="P-loop_NTPase"/>
</dbReference>
<dbReference type="GO" id="GO:0016887">
    <property type="term" value="F:ATP hydrolysis activity"/>
    <property type="evidence" value="ECO:0007669"/>
    <property type="project" value="InterPro"/>
</dbReference>
<comment type="caution">
    <text evidence="4">The sequence shown here is derived from an EMBL/GenBank/DDBJ whole genome shotgun (WGS) entry which is preliminary data.</text>
</comment>
<evidence type="ECO:0000313" key="4">
    <source>
        <dbReference type="EMBL" id="GEC21284.1"/>
    </source>
</evidence>
<dbReference type="Gene3D" id="3.40.50.300">
    <property type="entry name" value="P-loop containing nucleotide triphosphate hydrolases"/>
    <property type="match status" value="1"/>
</dbReference>
<proteinExistence type="predicted"/>
<protein>
    <submittedName>
        <fullName evidence="4">ABC transporter ATP-binding protein</fullName>
    </submittedName>
</protein>
<dbReference type="RefSeq" id="WP_141280102.1">
    <property type="nucleotide sequence ID" value="NZ_BAAARZ010000066.1"/>
</dbReference>
<dbReference type="SUPFAM" id="SSF52540">
    <property type="entry name" value="P-loop containing nucleoside triphosphate hydrolases"/>
    <property type="match status" value="1"/>
</dbReference>
<dbReference type="Proteomes" id="UP000320338">
    <property type="component" value="Unassembled WGS sequence"/>
</dbReference>
<evidence type="ECO:0000256" key="2">
    <source>
        <dbReference type="ARBA" id="ARBA00022840"/>
    </source>
</evidence>
<feature type="domain" description="ABC transporter" evidence="3">
    <location>
        <begin position="3"/>
        <end position="218"/>
    </location>
</feature>
<gene>
    <name evidence="4" type="ORF">PHY01_35670</name>
</gene>
<keyword evidence="2 4" id="KW-0067">ATP-binding</keyword>
<dbReference type="OrthoDB" id="9804819at2"/>
<evidence type="ECO:0000313" key="5">
    <source>
        <dbReference type="Proteomes" id="UP000320338"/>
    </source>
</evidence>
<organism evidence="4 5">
    <name type="scientific">Pseudonocardia hydrocarbonoxydans</name>
    <dbReference type="NCBI Taxonomy" id="76726"/>
    <lineage>
        <taxon>Bacteria</taxon>
        <taxon>Bacillati</taxon>
        <taxon>Actinomycetota</taxon>
        <taxon>Actinomycetes</taxon>
        <taxon>Pseudonocardiales</taxon>
        <taxon>Pseudonocardiaceae</taxon>
        <taxon>Pseudonocardia</taxon>
    </lineage>
</organism>
<keyword evidence="5" id="KW-1185">Reference proteome</keyword>
<name>A0A4Y3WR76_9PSEU</name>
<dbReference type="EMBL" id="BJNG01000031">
    <property type="protein sequence ID" value="GEC21284.1"/>
    <property type="molecule type" value="Genomic_DNA"/>
</dbReference>
<dbReference type="InterPro" id="IPR003593">
    <property type="entry name" value="AAA+_ATPase"/>
</dbReference>
<dbReference type="PROSITE" id="PS50893">
    <property type="entry name" value="ABC_TRANSPORTER_2"/>
    <property type="match status" value="1"/>
</dbReference>
<dbReference type="SMART" id="SM00382">
    <property type="entry name" value="AAA"/>
    <property type="match status" value="1"/>
</dbReference>
<dbReference type="AlphaFoldDB" id="A0A4Y3WR76"/>
<dbReference type="PANTHER" id="PTHR43158:SF5">
    <property type="entry name" value="ABC TRANSPORTER, ATP-BINDING PROTEIN"/>
    <property type="match status" value="1"/>
</dbReference>
<keyword evidence="1" id="KW-0547">Nucleotide-binding</keyword>
<dbReference type="Pfam" id="PF00005">
    <property type="entry name" value="ABC_tran"/>
    <property type="match status" value="1"/>
</dbReference>
<accession>A0A4Y3WR76</accession>
<dbReference type="InterPro" id="IPR003439">
    <property type="entry name" value="ABC_transporter-like_ATP-bd"/>
</dbReference>
<evidence type="ECO:0000259" key="3">
    <source>
        <dbReference type="PROSITE" id="PS50893"/>
    </source>
</evidence>
<evidence type="ECO:0000256" key="1">
    <source>
        <dbReference type="ARBA" id="ARBA00022741"/>
    </source>
</evidence>